<dbReference type="PRINTS" id="PR00702">
    <property type="entry name" value="ACRIFLAVINRP"/>
</dbReference>
<keyword evidence="2" id="KW-0813">Transport</keyword>
<feature type="transmembrane region" description="Helical" evidence="8">
    <location>
        <begin position="365"/>
        <end position="386"/>
    </location>
</feature>
<evidence type="ECO:0000256" key="4">
    <source>
        <dbReference type="ARBA" id="ARBA00022519"/>
    </source>
</evidence>
<feature type="transmembrane region" description="Helical" evidence="8">
    <location>
        <begin position="912"/>
        <end position="937"/>
    </location>
</feature>
<evidence type="ECO:0000256" key="2">
    <source>
        <dbReference type="ARBA" id="ARBA00022448"/>
    </source>
</evidence>
<dbReference type="PANTHER" id="PTHR32063">
    <property type="match status" value="1"/>
</dbReference>
<comment type="caution">
    <text evidence="9">The sequence shown here is derived from an EMBL/GenBank/DDBJ whole genome shotgun (WGS) entry which is preliminary data.</text>
</comment>
<dbReference type="Pfam" id="PF00873">
    <property type="entry name" value="ACR_tran"/>
    <property type="match status" value="1"/>
</dbReference>
<name>A0A8J6NY29_9BACT</name>
<organism evidence="9 10">
    <name type="scientific">Candidatus Desulfatibia profunda</name>
    <dbReference type="NCBI Taxonomy" id="2841695"/>
    <lineage>
        <taxon>Bacteria</taxon>
        <taxon>Pseudomonadati</taxon>
        <taxon>Thermodesulfobacteriota</taxon>
        <taxon>Desulfobacteria</taxon>
        <taxon>Desulfobacterales</taxon>
        <taxon>Desulfobacterales incertae sedis</taxon>
        <taxon>Candidatus Desulfatibia</taxon>
    </lineage>
</organism>
<dbReference type="GO" id="GO:0005886">
    <property type="term" value="C:plasma membrane"/>
    <property type="evidence" value="ECO:0007669"/>
    <property type="project" value="UniProtKB-SubCell"/>
</dbReference>
<feature type="transmembrane region" description="Helical" evidence="8">
    <location>
        <begin position="12"/>
        <end position="33"/>
    </location>
</feature>
<dbReference type="EMBL" id="JACNJH010000192">
    <property type="protein sequence ID" value="MBC8362446.1"/>
    <property type="molecule type" value="Genomic_DNA"/>
</dbReference>
<dbReference type="SUPFAM" id="SSF82714">
    <property type="entry name" value="Multidrug efflux transporter AcrB TolC docking domain, DN and DC subdomains"/>
    <property type="match status" value="2"/>
</dbReference>
<feature type="transmembrane region" description="Helical" evidence="8">
    <location>
        <begin position="859"/>
        <end position="879"/>
    </location>
</feature>
<dbReference type="GO" id="GO:0042910">
    <property type="term" value="F:xenobiotic transmembrane transporter activity"/>
    <property type="evidence" value="ECO:0007669"/>
    <property type="project" value="TreeGrafter"/>
</dbReference>
<comment type="subcellular location">
    <subcellularLocation>
        <location evidence="1">Cell inner membrane</location>
        <topology evidence="1">Multi-pass membrane protein</topology>
    </subcellularLocation>
</comment>
<keyword evidence="3" id="KW-1003">Cell membrane</keyword>
<feature type="transmembrane region" description="Helical" evidence="8">
    <location>
        <begin position="990"/>
        <end position="1016"/>
    </location>
</feature>
<feature type="transmembrane region" description="Helical" evidence="8">
    <location>
        <begin position="341"/>
        <end position="358"/>
    </location>
</feature>
<keyword evidence="6 8" id="KW-1133">Transmembrane helix</keyword>
<dbReference type="PANTHER" id="PTHR32063:SF21">
    <property type="entry name" value="MULTIDRUG RESISTANCE PROTEIN MDTB"/>
    <property type="match status" value="1"/>
</dbReference>
<dbReference type="SUPFAM" id="SSF82693">
    <property type="entry name" value="Multidrug efflux transporter AcrB pore domain, PN1, PN2, PC1 and PC2 subdomains"/>
    <property type="match status" value="4"/>
</dbReference>
<keyword evidence="4" id="KW-0997">Cell inner membrane</keyword>
<sequence>MKGLSDIFIQRPVMTTLVMLGGLLFGIMGYRLLPVSDLPNVDFPTIQVTASLPGASPETMASAVATPLEKQFSTIAGLDSMTSSSRLGSTQIVLQFNLSRNIDAAAQDVQAAISVAQGNLPNDMTDPPSFQKVNPADKPIIYFALTSPTLPLSDLDEYGQTLLAQRISMVSGVAQVLVYGSQKFAVRVRLDPNSLANKGIGLDEVARAVQQANVNLPTGMLDGPHMGYTVKATGQLQNAAAYKPLIVAYRNGRPVRLQDLGVVIDSVENNKTAAWYVDATHNDRSVILAIQRQPGTNTVKVAGEVRKLVTTLKKYIPASVSLHVLYDRSVPIKDSVNDVKLTLLLALVLVVLVIFLFLRNLSATVIPSLALPMSIIGTFAVMYYLGYSLDNLSLMALTLSVGFVVDDAIVMLENIVRHMEMGEGTFNAALKGSREIGFTILSMTLSLAAVFIPVLFMGGIIGRLFHEFAVTIAVAILISGFVSLTLTPMLCSRFLKSHAGARHSAIYDASERAFKKMLDIYEVGLKWSLHHRRLVMIFSGIILLATVYLFVAIPKGFIPNEDRSAIFAFTQAAEGISIDAMLEHQQAVAAVIRQDPNVESFFSTAGARGSTSSNTGIAFMHLKPRSQRKYSADQVIEQLRPKLARIPGIKSFLQNPPPIQIGGRLTKAQYQVTLQSSDTAELYKYAQIMEEKMHGLEGFQDITSDLEIKNPQVTVEIDRNKAAALGVTAEAIENTLYYAYGSREISTIYTPSNTYQVIMEVEPRFQRDPAALSLLYVRSRDGQLVPLTTVATITRGLGPLSINHTGQALSVTLSFNLGPDYPLSKAVSQVENLARKTLPASISTSFQGTAEAFRSSVSGLGLLLLMAILVIYMVLGILYESFIHPITILSALPFAGFGALVTLLIFRIDLSIYAFVGIIMLVGLVKKNGIIMIDFALEAERTLGKGPVEAIHEACIVRFRPIMMTTMAALVGTLPIALGFGAGAESRQPLGLAVVGGLLFSQFLTLVVTPVFYVYMDDFQSFLGRRFKKHPKISA</sequence>
<evidence type="ECO:0000256" key="5">
    <source>
        <dbReference type="ARBA" id="ARBA00022692"/>
    </source>
</evidence>
<evidence type="ECO:0000313" key="9">
    <source>
        <dbReference type="EMBL" id="MBC8362446.1"/>
    </source>
</evidence>
<proteinExistence type="predicted"/>
<dbReference type="SUPFAM" id="SSF82866">
    <property type="entry name" value="Multidrug efflux transporter AcrB transmembrane domain"/>
    <property type="match status" value="2"/>
</dbReference>
<dbReference type="InterPro" id="IPR027463">
    <property type="entry name" value="AcrB_DN_DC_subdom"/>
</dbReference>
<dbReference type="AlphaFoldDB" id="A0A8J6NY29"/>
<accession>A0A8J6NY29</accession>
<evidence type="ECO:0000256" key="6">
    <source>
        <dbReference type="ARBA" id="ARBA00022989"/>
    </source>
</evidence>
<keyword evidence="7 8" id="KW-0472">Membrane</keyword>
<gene>
    <name evidence="9" type="ORF">H8E23_13730</name>
</gene>
<dbReference type="Gene3D" id="3.30.2090.10">
    <property type="entry name" value="Multidrug efflux transporter AcrB TolC docking domain, DN and DC subdomains"/>
    <property type="match status" value="2"/>
</dbReference>
<dbReference type="Gene3D" id="3.30.70.1320">
    <property type="entry name" value="Multidrug efflux transporter AcrB pore domain like"/>
    <property type="match status" value="1"/>
</dbReference>
<feature type="transmembrane region" description="Helical" evidence="8">
    <location>
        <begin position="534"/>
        <end position="553"/>
    </location>
</feature>
<keyword evidence="5 8" id="KW-0812">Transmembrane</keyword>
<evidence type="ECO:0000256" key="1">
    <source>
        <dbReference type="ARBA" id="ARBA00004429"/>
    </source>
</evidence>
<dbReference type="InterPro" id="IPR001036">
    <property type="entry name" value="Acrflvin-R"/>
</dbReference>
<dbReference type="FunFam" id="1.20.1640.10:FF:000001">
    <property type="entry name" value="Efflux pump membrane transporter"/>
    <property type="match status" value="1"/>
</dbReference>
<dbReference type="Gene3D" id="3.30.70.1440">
    <property type="entry name" value="Multidrug efflux transporter AcrB pore domain"/>
    <property type="match status" value="1"/>
</dbReference>
<dbReference type="Gene3D" id="1.20.1640.10">
    <property type="entry name" value="Multidrug efflux transporter AcrB transmembrane domain"/>
    <property type="match status" value="2"/>
</dbReference>
<feature type="transmembrane region" description="Helical" evidence="8">
    <location>
        <begin position="962"/>
        <end position="984"/>
    </location>
</feature>
<evidence type="ECO:0000256" key="7">
    <source>
        <dbReference type="ARBA" id="ARBA00023136"/>
    </source>
</evidence>
<feature type="transmembrane region" description="Helical" evidence="8">
    <location>
        <begin position="436"/>
        <end position="462"/>
    </location>
</feature>
<evidence type="ECO:0000256" key="3">
    <source>
        <dbReference type="ARBA" id="ARBA00022475"/>
    </source>
</evidence>
<reference evidence="9 10" key="1">
    <citation type="submission" date="2020-08" db="EMBL/GenBank/DDBJ databases">
        <title>Bridging the membrane lipid divide: bacteria of the FCB group superphylum have the potential to synthesize archaeal ether lipids.</title>
        <authorList>
            <person name="Villanueva L."/>
            <person name="Von Meijenfeldt F.A.B."/>
            <person name="Westbye A.B."/>
            <person name="Yadav S."/>
            <person name="Hopmans E.C."/>
            <person name="Dutilh B.E."/>
            <person name="Sinninghe Damste J.S."/>
        </authorList>
    </citation>
    <scope>NUCLEOTIDE SEQUENCE [LARGE SCALE GENOMIC DNA]</scope>
    <source>
        <strain evidence="9">NIOZ-UU30</strain>
    </source>
</reference>
<dbReference type="FunFam" id="3.30.70.1430:FF:000001">
    <property type="entry name" value="Efflux pump membrane transporter"/>
    <property type="match status" value="1"/>
</dbReference>
<dbReference type="Proteomes" id="UP000603434">
    <property type="component" value="Unassembled WGS sequence"/>
</dbReference>
<feature type="transmembrane region" description="Helical" evidence="8">
    <location>
        <begin position="886"/>
        <end position="906"/>
    </location>
</feature>
<evidence type="ECO:0000256" key="8">
    <source>
        <dbReference type="SAM" id="Phobius"/>
    </source>
</evidence>
<dbReference type="Gene3D" id="3.30.70.1430">
    <property type="entry name" value="Multidrug efflux transporter AcrB pore domain"/>
    <property type="match status" value="2"/>
</dbReference>
<protein>
    <submittedName>
        <fullName evidence="9">Efflux RND transporter permease subunit</fullName>
    </submittedName>
</protein>
<evidence type="ECO:0000313" key="10">
    <source>
        <dbReference type="Proteomes" id="UP000603434"/>
    </source>
</evidence>
<feature type="transmembrane region" description="Helical" evidence="8">
    <location>
        <begin position="468"/>
        <end position="487"/>
    </location>
</feature>